<dbReference type="InterPro" id="IPR013783">
    <property type="entry name" value="Ig-like_fold"/>
</dbReference>
<dbReference type="HOGENOM" id="CLU_225332_0_0_4"/>
<accession>C7RT67</accession>
<dbReference type="Gene3D" id="3.40.50.1820">
    <property type="entry name" value="alpha/beta hydrolase"/>
    <property type="match status" value="1"/>
</dbReference>
<dbReference type="PANTHER" id="PTHR38340">
    <property type="entry name" value="S-LAYER PROTEIN"/>
    <property type="match status" value="1"/>
</dbReference>
<evidence type="ECO:0000256" key="3">
    <source>
        <dbReference type="ARBA" id="ARBA00022837"/>
    </source>
</evidence>
<feature type="compositionally biased region" description="Acidic residues" evidence="4">
    <location>
        <begin position="1237"/>
        <end position="1254"/>
    </location>
</feature>
<feature type="region of interest" description="Disordered" evidence="4">
    <location>
        <begin position="1107"/>
        <end position="1192"/>
    </location>
</feature>
<evidence type="ECO:0000259" key="5">
    <source>
        <dbReference type="SMART" id="SM00736"/>
    </source>
</evidence>
<feature type="compositionally biased region" description="Gly residues" evidence="4">
    <location>
        <begin position="1282"/>
        <end position="1303"/>
    </location>
</feature>
<dbReference type="InterPro" id="IPR050557">
    <property type="entry name" value="RTX_toxin/Mannuronan_C5-epim"/>
</dbReference>
<dbReference type="eggNOG" id="COG2931">
    <property type="taxonomic scope" value="Bacteria"/>
</dbReference>
<dbReference type="PANTHER" id="PTHR38340:SF1">
    <property type="entry name" value="S-LAYER PROTEIN"/>
    <property type="match status" value="1"/>
</dbReference>
<dbReference type="Gene3D" id="2.150.10.10">
    <property type="entry name" value="Serralysin-like metalloprotease, C-terminal"/>
    <property type="match status" value="20"/>
</dbReference>
<feature type="domain" description="Dystroglycan-type cadherin-like" evidence="5">
    <location>
        <begin position="2835"/>
        <end position="2932"/>
    </location>
</feature>
<feature type="compositionally biased region" description="Basic and acidic residues" evidence="4">
    <location>
        <begin position="1270"/>
        <end position="1280"/>
    </location>
</feature>
<dbReference type="Pfam" id="PF00353">
    <property type="entry name" value="HemolysinCabind"/>
    <property type="match status" value="33"/>
</dbReference>
<dbReference type="InterPro" id="IPR001343">
    <property type="entry name" value="Hemolysn_Ca-bd"/>
</dbReference>
<dbReference type="KEGG" id="app:CAP2UW1_1495"/>
<dbReference type="GO" id="GO:0016020">
    <property type="term" value="C:membrane"/>
    <property type="evidence" value="ECO:0007669"/>
    <property type="project" value="InterPro"/>
</dbReference>
<keyword evidence="3" id="KW-0106">Calcium</keyword>
<dbReference type="InterPro" id="IPR015919">
    <property type="entry name" value="Cadherin-like_sf"/>
</dbReference>
<feature type="region of interest" description="Disordered" evidence="4">
    <location>
        <begin position="2672"/>
        <end position="2711"/>
    </location>
</feature>
<feature type="region of interest" description="Disordered" evidence="4">
    <location>
        <begin position="1721"/>
        <end position="1744"/>
    </location>
</feature>
<dbReference type="InterPro" id="IPR029058">
    <property type="entry name" value="AB_hydrolase_fold"/>
</dbReference>
<keyword evidence="2" id="KW-0964">Secreted</keyword>
<reference evidence="6" key="1">
    <citation type="submission" date="2009-08" db="EMBL/GenBank/DDBJ databases">
        <authorList>
            <consortium name="US DOE Joint Genome Institute"/>
            <person name="Lucas S."/>
            <person name="Copeland A."/>
            <person name="Lapidus A."/>
            <person name="Glavina del Rio T."/>
            <person name="Dalin E."/>
            <person name="Tice H."/>
            <person name="Bruce D."/>
            <person name="Barry K."/>
            <person name="Pitluck S."/>
            <person name="Lowry S."/>
            <person name="Larimer F."/>
            <person name="Land M."/>
            <person name="Hauser L."/>
            <person name="Kyrpides N."/>
            <person name="Ivanova N."/>
            <person name="McMahon K.D."/>
            <person name="Hugenholtz P."/>
        </authorList>
    </citation>
    <scope>NUCLEOTIDE SEQUENCE</scope>
    <source>
        <strain evidence="6">UW-1</strain>
    </source>
</reference>
<feature type="compositionally biased region" description="Basic and acidic residues" evidence="4">
    <location>
        <begin position="1721"/>
        <end position="1734"/>
    </location>
</feature>
<name>C7RT67_ACCRE</name>
<feature type="compositionally biased region" description="Low complexity" evidence="4">
    <location>
        <begin position="2696"/>
        <end position="2706"/>
    </location>
</feature>
<dbReference type="GO" id="GO:0005576">
    <property type="term" value="C:extracellular region"/>
    <property type="evidence" value="ECO:0007669"/>
    <property type="project" value="UniProtKB-SubCell"/>
</dbReference>
<dbReference type="Gene3D" id="2.60.40.10">
    <property type="entry name" value="Immunoglobulins"/>
    <property type="match status" value="2"/>
</dbReference>
<reference evidence="6" key="2">
    <citation type="submission" date="2009-09" db="EMBL/GenBank/DDBJ databases">
        <title>Complete sequence of chromosome of Candidatus Accumulibacter phosphatis clade IIA str. UW-1.</title>
        <authorList>
            <consortium name="US DOE Joint Genome Institute"/>
            <person name="Martin H.G."/>
            <person name="Ivanova N."/>
            <person name="Kunin V."/>
            <person name="Warnecke F."/>
            <person name="Barry K."/>
            <person name="He S."/>
            <person name="Salamov A."/>
            <person name="Szeto E."/>
            <person name="Dalin E."/>
            <person name="Pangilinan J.L."/>
            <person name="Lapidus A."/>
            <person name="Lowry S."/>
            <person name="Kyrpides N.C."/>
            <person name="McMahon K.D."/>
            <person name="Hugenholtz P."/>
        </authorList>
    </citation>
    <scope>NUCLEOTIDE SEQUENCE [LARGE SCALE GENOMIC DNA]</scope>
    <source>
        <strain evidence="6">UW-1</strain>
    </source>
</reference>
<dbReference type="SUPFAM" id="SSF49313">
    <property type="entry name" value="Cadherin-like"/>
    <property type="match status" value="2"/>
</dbReference>
<feature type="region of interest" description="Disordered" evidence="4">
    <location>
        <begin position="1756"/>
        <end position="1806"/>
    </location>
</feature>
<dbReference type="InterPro" id="IPR006644">
    <property type="entry name" value="Cadg"/>
</dbReference>
<dbReference type="SUPFAM" id="SSF53474">
    <property type="entry name" value="alpha/beta-Hydrolases"/>
    <property type="match status" value="1"/>
</dbReference>
<feature type="region of interest" description="Disordered" evidence="4">
    <location>
        <begin position="695"/>
        <end position="724"/>
    </location>
</feature>
<dbReference type="InterPro" id="IPR018511">
    <property type="entry name" value="Hemolysin-typ_Ca-bd_CS"/>
</dbReference>
<gene>
    <name evidence="6" type="ordered locus">CAP2UW1_1495</name>
</gene>
<organism evidence="6">
    <name type="scientific">Accumulibacter regalis</name>
    <dbReference type="NCBI Taxonomy" id="522306"/>
    <lineage>
        <taxon>Bacteria</taxon>
        <taxon>Pseudomonadati</taxon>
        <taxon>Pseudomonadota</taxon>
        <taxon>Betaproteobacteria</taxon>
        <taxon>Candidatus Accumulibacter</taxon>
    </lineage>
</organism>
<dbReference type="EMBL" id="CP001715">
    <property type="protein sequence ID" value="ACV34810.1"/>
    <property type="molecule type" value="Genomic_DNA"/>
</dbReference>
<dbReference type="InterPro" id="IPR011049">
    <property type="entry name" value="Serralysin-like_metalloprot_C"/>
</dbReference>
<evidence type="ECO:0000256" key="4">
    <source>
        <dbReference type="SAM" id="MobiDB-lite"/>
    </source>
</evidence>
<evidence type="ECO:0000256" key="1">
    <source>
        <dbReference type="ARBA" id="ARBA00004613"/>
    </source>
</evidence>
<evidence type="ECO:0000313" key="6">
    <source>
        <dbReference type="EMBL" id="ACV34810.1"/>
    </source>
</evidence>
<proteinExistence type="predicted"/>
<comment type="subcellular location">
    <subcellularLocation>
        <location evidence="1">Secreted</location>
    </subcellularLocation>
</comment>
<dbReference type="STRING" id="522306.CAP2UW1_1495"/>
<dbReference type="Pfam" id="PF06594">
    <property type="entry name" value="HCBP_related"/>
    <property type="match status" value="4"/>
</dbReference>
<feature type="region of interest" description="Disordered" evidence="4">
    <location>
        <begin position="1211"/>
        <end position="1334"/>
    </location>
</feature>
<evidence type="ECO:0000256" key="2">
    <source>
        <dbReference type="ARBA" id="ARBA00022525"/>
    </source>
</evidence>
<sequence>MPTIADTLEHASLQMAAEALYDFDANVTPSQTPGEKALNIPLTVENLTTGNRHASKFPQLEAEKFATRWTVVEHLSNTTTGFSGTLFKEKGTDKLVLSFRSTEFVDDAARDNQATNKMEIAEGGWAMGQIADMDDWYASLKSSGKIPAGSSLTVTGYSLGGHLATAFNLLHPGEAGSTYTFNGAGVGKINAGQSLRDIVDRFNLQRKNTDGLQIVFTDGNMKLFYDGVRSRLNSGSRPTHADFVRLESTSTASPAEKLLLRQALANLSEVYDEVIRLATLTSGSTSPGEPTFPAPIPVVHIEATRLDYQLAVAIAQRDTQAYSKVREAWNIATDGRNTVSPPEPNVFDIFGATYPSVVSSSQLHYGAPTPVFVEDQPLYRGSVIKEVIRASLDAYGLKFLVDRYAHNDFGDTHSLVLLVDSLNLQNTLATLDPLVTTDTLNAILQAASNARSKSVAGDQGKAEGDVLENVLNSLSRMILGSAAPALPARLDGNTWADITDRNAFYKNLNALTGGKRFTDLIGKVTVTLPGADLGNAARTDFASLLTLLTLSPVALRATVGNATAVAETLRAQWDSEYNDWKADGDLTPQERADGRGNYTDRYLADRAAFLTRIVAANLANTGTGKDLRVDVLSTDTLYFEDRATGMTLQEVNSLTATSDGSRYLFGGDGNDSFFGGDEADHLYGGAGMDRLDGGKGDDHLEGNAGSDILSGGEGQDTLLGGSGMDRLEGGKGNDLLDGGAGDDTYVLDVGGGFDTIRDSDGIGHIRIGDQTLSLADWVADGFWQKDGISYRFKPDDSGRGDLVITSPAGITTVKDYRKGQLGLTLADASTTGAVRPTTRDILGDFQPLDHDPVTPGVQSLRDDLGNVIGDPDQPDPAYADTLKDSTGNDHIQSGGGRDLIDARRGGADWIEAGTGDDWVDGGAGADRIQGGDGRDILEASDDADTVEGGTGYDLITGGSGGDHLFARDKVELRAAFANNDVQMASGAPGESGDLLDGGEDDDTLVGDAGNDFLAGGAGDDLTIGGGGDDNLSGDAVVLTATRDWQVIRLVETRGDVTTFRQDFRSLEITRRDGGADLMFGGAGNDWLFAGPGDDFVDGGADDDVAFGGEGNDQIYGGRGVDILSGDEPADPDDPTRGLPGILHGSDYLDGGDGNDHLSGNGNGDRLFGGAGNDQISGDDGLTPGEYHGRDYLDGGDGDDRLWGDGNDDGLFGGAGNDRLKGDNRVTAGEYHGRDTLDGGDGDDSLWGDGADDELIGGVGNDYLDGDDPTLDSRYHGRDTLDGGAGKDSLIGGGGNDELYGGQGDDVLAGDDTPDTPLATSAHGDDLLDGGSGNDGLRGGGGADTLIGGTGTDYLEGGAGDDIYLFAAGDSPRDADDFVEHVVDADGDNTIVFSQATPTDLRIAKSDDSLLITYGTSDQLLIKDGLAGSIGHYRFANGETLSYSELIGRLVDTPMGAASGGRRFWFGGSLGDYLTATDGHTTFSGGRGDDTLIGYGGRNTYLYSRGDGTDRIIDTSAKTDADGTALPNTLRFGAGITADDIRLAIGSLKILVGSNPDDAIHIDGFDPDDALGTKKPPAIDRFEFADGTALSYGELLARGFDLTGTTGNDTLTGTSVNDRLDGGAGNDSLRGGAGSDTYAWGIGSGQDSIDNTDTSAGKTDTLVIGSGLLPADLLCGRSGDDLIVRVRTTREQVTVLKHYAGAPIDRIRFSDGSQWQASEIDAHLDNRPTDGDDIHAGTSGSDRLDTLAGNDVVSGLAGDDEIAGGPGDDTLYGGEGNDRLSGGDGDDDLTGGAGDDSLDGGAGADRLAGGSGGDTYLFGRGDGSDRIVEGGDRTSTDVIRLSAGVLPSDLKLSRQGNDLVIDILGTTDRLTVADAYAPGGGPTAGIERIDFEATATSWTAKDILARLLADAATAGNDVIVGVPDAANRIYGLDGNDRLTGGGLADTLDGGAGADSLVGADGDDLLLGGSGDDFVNGGAGSDTYFWGLGSGNDTVDNSDSSLDTDRLIIGNGLLADDLIFARSHDDLVIRVRTSGEHVLVLRHFAGAPIDRVRFADGSEWNGAEIATHLSTELSEGADIYTATLASDTIDALGGDDLVDGLAGDDVITGGRGNDTLRGGAGSDHYRFAVGDGSDLIVDDDVTADHADVVEFLDVASSVVTVTRPHNGNDLVLAYGGSDRLTIQAYFAGASHQIEEFRFADSVRWNVGDLQERVLVTGTAGKDVINGQAGTDNRLYGFDGDDSLNGAEVADTLAGGRGNDRLAGGFGADIYLFANGDGADVINETNDTNGTVDTLRLTDLAAAAVSELARVGSDLIVRLGGSDQVTVRQQYNAATSAGIEQITFADGLTWTADDIKARLSTLGTSAADSLTGFDGVGNRLFGFDGSDTLSGGDRGDLLDGGNGNDWLEGLAGADTLVGGAGNDVYDIDDANDLIIEHAGEGRDTAYSWVSFDLASQGSGVEVLTLLGSNPLGAAGNELDNVINGNAAANVLKGGAGNDTLRAYGGSDNLDGGSGRDDLWGGEGDDTLDGGTGDDTLSGVFGADTYLFRRGSGTDRIIDDRRLGAPVDRDNIRFDEGIRMQDLTIAVLSDESWQLTLAGSSDSLVFVKDAGSRFADGQPVIPIESLQFADGTRVDLTGALVGTAGADRLAASFFAIPTFGPVTTATINVRIDAQAGNDTVTGGGGNDSLRGGDGDDVLYGDSGSRSSSDDQLYGDAGDDTLYGGSSMSAREGADLLDGGAGNDLLYHASTVRYGRGYGQDRVIGKVERIDLFDLLPSDVTLQYQPDGLYFRVKDSADWLKLEADGRRITVEQVNFANGSSWDRRAIEAMAATQGNLAPQADVPLLPVSAREGEAFTVVLPEIAFRDPNPGDLLTWSVNLPDEPAWLRFDPLTRTLSGTPTNADVGSHDLFVTAADRSGASASQALKVIVADVNQAPVVNAPIETLTFREGMPIRWTIPSDTFADEDPGEVLTLHAALTTGDPLPSWLAIDARTGDISGIAPVGARGNLNLRITATDRAGASVATPLTLQIAAASPAALLGTANKDVLVGTSGNDLLNGAAGADTMRGGDGDDTYVVDERGDTVVELANQGSDTVWSLVSHTLADNVENLVLAAGASINGTGNALRNRLTGNSGNNVLDGGAEADTLEGGTGNDTYYVGDKDTVIEAADAGKDTIVSGIRWTLGANVENLTLTGTAAINGYGNDLANTLRGDTNSAANVLTGGLGDDIYYLGAGDRVVEDADQGNDSVYGYATEHTLAANVEHLFLAVATAATLTGNDLANRLRGNAGDDRLAGLAGNDTLDGGLGADTLIGGTGDDSYTVDNLADAIHEDADAGFDTVYSSVTWTLGEHLERLYLTGGTAIDATGNARANTLYGHANSAVNILSGGLGDDIYYLGAGDRVVEDADQGNDSVYGYATEHTLATNVEHLFLAVATAATLTGNDLANRLRGNAGDDRLVGLAGNDTLDGGLGADTLIGGTGDDSYTVDNLADAIHEDADAGFDTVYSSVTWTLGEHLERLYLTGGTAIDATGNARANTLYGHANSAVNILTGGLGDDIYYLGAGDRAVEDADQGNDSVYGYGSEHTLAANVEHLFLAVATAATLTGNDLANRLRGNAGDDRLAGLAGNDTLDGGLGADTLIGGTGDDSYTVDNLADAIHEDADAGFDTVYSSVTWTLGEHLERLYLTGGTAIDATGNARANTLYGHANSAVNILTGGLGDDIYYLGAGDRAVEDADQGNDSVYGYGSEHTLAANVEHLFLAVATAATLTGNDLANRLRGNAGDDRLAGLAGNDTLDGGAGNDVLEGGAGNDTLQDSSGSALFTGGAGNNTLSGGAGSQIYLGGTGNDTLRTGPGNDIIAFNRGDGQDTLAAGDSGQDVLSLGGVVAYTDLSLDKVDRDLVVTIATGDQITFTDWYASAPGAASRSVLRLQVIAEAMADFDAGGSDPLRDEKVESFDFGGLVDAFDAARAATPTLTHWALADALSRHQLAGSDSAAFGGDLAYQYGRSGSLAGIGVTPAIGILADPAFGSAAQALTPLAGLQSGAQRLA</sequence>
<protein>
    <submittedName>
        <fullName evidence="6">Hemolysin-type calcium binding domain protein</fullName>
    </submittedName>
</protein>
<feature type="region of interest" description="Disordered" evidence="4">
    <location>
        <begin position="2502"/>
        <end position="2530"/>
    </location>
</feature>
<dbReference type="SUPFAM" id="SSF51120">
    <property type="entry name" value="beta-Roll"/>
    <property type="match status" value="20"/>
</dbReference>
<dbReference type="PROSITE" id="PS00330">
    <property type="entry name" value="HEMOLYSIN_CALCIUM"/>
    <property type="match status" value="25"/>
</dbReference>
<feature type="compositionally biased region" description="Gly residues" evidence="4">
    <location>
        <begin position="1160"/>
        <end position="1171"/>
    </location>
</feature>
<dbReference type="SMART" id="SM00736">
    <property type="entry name" value="CADG"/>
    <property type="match status" value="2"/>
</dbReference>
<dbReference type="PRINTS" id="PR00313">
    <property type="entry name" value="CABNDNGRPT"/>
</dbReference>
<dbReference type="GO" id="GO:0005509">
    <property type="term" value="F:calcium ion binding"/>
    <property type="evidence" value="ECO:0007669"/>
    <property type="project" value="InterPro"/>
</dbReference>
<dbReference type="InterPro" id="IPR010566">
    <property type="entry name" value="Haemolys_ca-bd"/>
</dbReference>
<feature type="domain" description="Dystroglycan-type cadherin-like" evidence="5">
    <location>
        <begin position="2933"/>
        <end position="3033"/>
    </location>
</feature>
<dbReference type="Pfam" id="PF05345">
    <property type="entry name" value="He_PIG"/>
    <property type="match status" value="2"/>
</dbReference>